<feature type="transmembrane region" description="Helical" evidence="14">
    <location>
        <begin position="265"/>
        <end position="288"/>
    </location>
</feature>
<name>A0A1Y3BG28_EURMA</name>
<sequence>MTICGEESFHQGIVALKSALIFSANDTLRPYHFIVMTDPEMMANISDAMHSDLSSSSESANPFTYVLKQIEYPNMNDGEARVWRSLFKQCASQRLFLPALIDHDSVVYLDTDVLLFTSVGEIWSFFDRMNQTQLAAATFESEEYSTNWYRRFARHPYYLPYGLNSGVMLMNLTRMRQFGWMDRMRPILDEYGGRIVWGDQDIINIIFSRNVDRIFLMDCCWNYRPDHCVYSLSCRSAQQNGIRILHGNRGSFVQPDKQPTFRRRILLVLILVEWVLISCELIIDLYTSGGKMIDSRQANLVDLSHMKHALQVASLCIQTVFVIEVVIKLFVYGRRFFRMKHEMFDLMVVALSWTLSVVFIHHRYLHYTEAIIVLRIWNVLRVIYGKNVCNE</sequence>
<keyword evidence="17" id="KW-1185">Reference proteome</keyword>
<feature type="domain" description="Ion transport" evidence="15">
    <location>
        <begin position="267"/>
        <end position="383"/>
    </location>
</feature>
<dbReference type="EMBL" id="MUJZ01024750">
    <property type="protein sequence ID" value="OTF79127.1"/>
    <property type="molecule type" value="Genomic_DNA"/>
</dbReference>
<evidence type="ECO:0000256" key="5">
    <source>
        <dbReference type="ARBA" id="ARBA00022679"/>
    </source>
</evidence>
<evidence type="ECO:0000256" key="11">
    <source>
        <dbReference type="ARBA" id="ARBA00037301"/>
    </source>
</evidence>
<reference evidence="16 17" key="1">
    <citation type="submission" date="2017-03" db="EMBL/GenBank/DDBJ databases">
        <title>Genome Survey of Euroglyphus maynei.</title>
        <authorList>
            <person name="Arlian L.G."/>
            <person name="Morgan M.S."/>
            <person name="Rider S.D."/>
        </authorList>
    </citation>
    <scope>NUCLEOTIDE SEQUENCE [LARGE SCALE GENOMIC DNA]</scope>
    <source>
        <strain evidence="16">Arlian Lab</strain>
        <tissue evidence="16">Whole body</tissue>
    </source>
</reference>
<evidence type="ECO:0000256" key="1">
    <source>
        <dbReference type="ARBA" id="ARBA00004141"/>
    </source>
</evidence>
<dbReference type="GO" id="GO:0140563">
    <property type="term" value="F:UDP-D-xylose:beta-D-glucoside alpha-1,3-D-xylosyltransferase activity"/>
    <property type="evidence" value="ECO:0007669"/>
    <property type="project" value="UniProtKB-EC"/>
</dbReference>
<evidence type="ECO:0000256" key="14">
    <source>
        <dbReference type="SAM" id="Phobius"/>
    </source>
</evidence>
<dbReference type="GO" id="GO:0016020">
    <property type="term" value="C:membrane"/>
    <property type="evidence" value="ECO:0007669"/>
    <property type="project" value="UniProtKB-SubCell"/>
</dbReference>
<evidence type="ECO:0000256" key="2">
    <source>
        <dbReference type="ARBA" id="ARBA00004606"/>
    </source>
</evidence>
<organism evidence="16 17">
    <name type="scientific">Euroglyphus maynei</name>
    <name type="common">Mayne's house dust mite</name>
    <dbReference type="NCBI Taxonomy" id="6958"/>
    <lineage>
        <taxon>Eukaryota</taxon>
        <taxon>Metazoa</taxon>
        <taxon>Ecdysozoa</taxon>
        <taxon>Arthropoda</taxon>
        <taxon>Chelicerata</taxon>
        <taxon>Arachnida</taxon>
        <taxon>Acari</taxon>
        <taxon>Acariformes</taxon>
        <taxon>Sarcoptiformes</taxon>
        <taxon>Astigmata</taxon>
        <taxon>Psoroptidia</taxon>
        <taxon>Analgoidea</taxon>
        <taxon>Pyroglyphidae</taxon>
        <taxon>Pyroglyphinae</taxon>
        <taxon>Euroglyphus</taxon>
    </lineage>
</organism>
<protein>
    <recommendedName>
        <fullName evidence="12">UDP-D-xylose:beta-D-glucoside alpha-1,3-D-xylosyltransferase</fullName>
        <ecNumber evidence="12">2.4.2.42</ecNumber>
    </recommendedName>
</protein>
<keyword evidence="8 14" id="KW-1133">Transmembrane helix</keyword>
<dbReference type="SUPFAM" id="SSF53448">
    <property type="entry name" value="Nucleotide-diphospho-sugar transferases"/>
    <property type="match status" value="1"/>
</dbReference>
<dbReference type="Pfam" id="PF01501">
    <property type="entry name" value="Glyco_transf_8"/>
    <property type="match status" value="1"/>
</dbReference>
<evidence type="ECO:0000256" key="10">
    <source>
        <dbReference type="ARBA" id="ARBA00023180"/>
    </source>
</evidence>
<comment type="caution">
    <text evidence="16">The sequence shown here is derived from an EMBL/GenBank/DDBJ whole genome shotgun (WGS) entry which is preliminary data.</text>
</comment>
<evidence type="ECO:0000313" key="16">
    <source>
        <dbReference type="EMBL" id="OTF79127.1"/>
    </source>
</evidence>
<keyword evidence="5 16" id="KW-0808">Transferase</keyword>
<keyword evidence="10" id="KW-0325">Glycoprotein</keyword>
<keyword evidence="7" id="KW-0735">Signal-anchor</keyword>
<dbReference type="InterPro" id="IPR051993">
    <property type="entry name" value="Glycosyltransferase_8"/>
</dbReference>
<dbReference type="EC" id="2.4.2.42" evidence="12"/>
<comment type="subcellular location">
    <subcellularLocation>
        <location evidence="1">Membrane</location>
        <topology evidence="1">Multi-pass membrane protein</topology>
    </subcellularLocation>
    <subcellularLocation>
        <location evidence="2">Membrane</location>
        <topology evidence="2">Single-pass type II membrane protein</topology>
    </subcellularLocation>
</comment>
<comment type="function">
    <text evidence="11">Glycosyltransferase which elongates the O-linked glucose attached to EGF-like repeats in the extracellular domain of Notch proteins by catalyzing the addition of xylose.</text>
</comment>
<dbReference type="PANTHER" id="PTHR46012">
    <property type="entry name" value="IP22168P"/>
    <property type="match status" value="1"/>
</dbReference>
<keyword evidence="6 14" id="KW-0812">Transmembrane</keyword>
<dbReference type="Gene3D" id="1.20.120.350">
    <property type="entry name" value="Voltage-gated potassium channels. Chain C"/>
    <property type="match status" value="1"/>
</dbReference>
<dbReference type="PANTHER" id="PTHR46012:SF2">
    <property type="entry name" value="IP22168P"/>
    <property type="match status" value="1"/>
</dbReference>
<evidence type="ECO:0000256" key="8">
    <source>
        <dbReference type="ARBA" id="ARBA00022989"/>
    </source>
</evidence>
<accession>A0A1Y3BG28</accession>
<dbReference type="AlphaFoldDB" id="A0A1Y3BG28"/>
<evidence type="ECO:0000259" key="15">
    <source>
        <dbReference type="Pfam" id="PF00520"/>
    </source>
</evidence>
<dbReference type="Proteomes" id="UP000194236">
    <property type="component" value="Unassembled WGS sequence"/>
</dbReference>
<comment type="catalytic activity">
    <reaction evidence="13">
        <text>3-O-(beta-D-glucosyl)-L-seryl-[EGF-like domain protein] + UDP-alpha-D-xylose = 3-O-[alpha-D-xylosyl-(1-&gt;3)-beta-D-glucosyl]-L-seryl-[EGF-like domain protein] + UDP + H(+)</text>
        <dbReference type="Rhea" id="RHEA:56064"/>
        <dbReference type="Rhea" id="RHEA-COMP:14610"/>
        <dbReference type="Rhea" id="RHEA-COMP:14611"/>
        <dbReference type="ChEBI" id="CHEBI:15378"/>
        <dbReference type="ChEBI" id="CHEBI:57632"/>
        <dbReference type="ChEBI" id="CHEBI:58223"/>
        <dbReference type="ChEBI" id="CHEBI:140575"/>
        <dbReference type="ChEBI" id="CHEBI:140576"/>
        <dbReference type="EC" id="2.4.2.42"/>
    </reaction>
</comment>
<evidence type="ECO:0000256" key="9">
    <source>
        <dbReference type="ARBA" id="ARBA00023136"/>
    </source>
</evidence>
<dbReference type="GO" id="GO:0016266">
    <property type="term" value="P:protein O-linked glycosylation via N-acetyl-galactosamine"/>
    <property type="evidence" value="ECO:0007669"/>
    <property type="project" value="TreeGrafter"/>
</dbReference>
<evidence type="ECO:0000256" key="6">
    <source>
        <dbReference type="ARBA" id="ARBA00022692"/>
    </source>
</evidence>
<dbReference type="InterPro" id="IPR027359">
    <property type="entry name" value="Volt_channel_dom_sf"/>
</dbReference>
<dbReference type="Gene3D" id="3.90.550.10">
    <property type="entry name" value="Spore Coat Polysaccharide Biosynthesis Protein SpsA, Chain A"/>
    <property type="match status" value="1"/>
</dbReference>
<dbReference type="InterPro" id="IPR005821">
    <property type="entry name" value="Ion_trans_dom"/>
</dbReference>
<evidence type="ECO:0000313" key="17">
    <source>
        <dbReference type="Proteomes" id="UP000194236"/>
    </source>
</evidence>
<proteinExistence type="inferred from homology"/>
<evidence type="ECO:0000256" key="12">
    <source>
        <dbReference type="ARBA" id="ARBA00038854"/>
    </source>
</evidence>
<comment type="similarity">
    <text evidence="3">Belongs to the glycosyltransferase 8 family.</text>
</comment>
<feature type="transmembrane region" description="Helical" evidence="14">
    <location>
        <begin position="308"/>
        <end position="331"/>
    </location>
</feature>
<dbReference type="InterPro" id="IPR029044">
    <property type="entry name" value="Nucleotide-diphossugar_trans"/>
</dbReference>
<dbReference type="Pfam" id="PF00520">
    <property type="entry name" value="Ion_trans"/>
    <property type="match status" value="1"/>
</dbReference>
<keyword evidence="4" id="KW-0328">Glycosyltransferase</keyword>
<evidence type="ECO:0000256" key="7">
    <source>
        <dbReference type="ARBA" id="ARBA00022968"/>
    </source>
</evidence>
<evidence type="ECO:0000256" key="13">
    <source>
        <dbReference type="ARBA" id="ARBA00049181"/>
    </source>
</evidence>
<evidence type="ECO:0000256" key="4">
    <source>
        <dbReference type="ARBA" id="ARBA00022676"/>
    </source>
</evidence>
<gene>
    <name evidence="16" type="ORF">BLA29_003363</name>
</gene>
<dbReference type="OrthoDB" id="10266326at2759"/>
<dbReference type="InterPro" id="IPR002495">
    <property type="entry name" value="Glyco_trans_8"/>
</dbReference>
<keyword evidence="9 14" id="KW-0472">Membrane</keyword>
<evidence type="ECO:0000256" key="3">
    <source>
        <dbReference type="ARBA" id="ARBA00006351"/>
    </source>
</evidence>